<dbReference type="CDD" id="cd07067">
    <property type="entry name" value="HP_PGM_like"/>
    <property type="match status" value="1"/>
</dbReference>
<dbReference type="InterPro" id="IPR050275">
    <property type="entry name" value="PGM_Phosphatase"/>
</dbReference>
<keyword evidence="4" id="KW-1185">Reference proteome</keyword>
<dbReference type="SUPFAM" id="SSF53254">
    <property type="entry name" value="Phosphoglycerate mutase-like"/>
    <property type="match status" value="1"/>
</dbReference>
<organism evidence="3 4">
    <name type="scientific">Paraclostridium sordellii</name>
    <name type="common">Clostridium sordellii</name>
    <dbReference type="NCBI Taxonomy" id="1505"/>
    <lineage>
        <taxon>Bacteria</taxon>
        <taxon>Bacillati</taxon>
        <taxon>Bacillota</taxon>
        <taxon>Clostridia</taxon>
        <taxon>Peptostreptococcales</taxon>
        <taxon>Peptostreptococcaceae</taxon>
        <taxon>Paraclostridium</taxon>
    </lineage>
</organism>
<dbReference type="PROSITE" id="PS00175">
    <property type="entry name" value="PG_MUTASE"/>
    <property type="match status" value="1"/>
</dbReference>
<evidence type="ECO:0000256" key="2">
    <source>
        <dbReference type="ARBA" id="ARBA00023235"/>
    </source>
</evidence>
<dbReference type="EC" id="3.1.3.-" evidence="3"/>
<dbReference type="EMBL" id="LN679998">
    <property type="protein sequence ID" value="CEJ73520.1"/>
    <property type="molecule type" value="Genomic_DNA"/>
</dbReference>
<name>A0ABM9RNY3_PARSO</name>
<dbReference type="Proteomes" id="UP000032811">
    <property type="component" value="Chromosome 1"/>
</dbReference>
<dbReference type="SMART" id="SM00855">
    <property type="entry name" value="PGAM"/>
    <property type="match status" value="1"/>
</dbReference>
<dbReference type="RefSeq" id="WP_021124284.1">
    <property type="nucleotide sequence ID" value="NZ_CDNJ01000003.1"/>
</dbReference>
<dbReference type="Gene3D" id="3.40.50.1240">
    <property type="entry name" value="Phosphoglycerate mutase-like"/>
    <property type="match status" value="1"/>
</dbReference>
<evidence type="ECO:0000313" key="4">
    <source>
        <dbReference type="Proteomes" id="UP000032811"/>
    </source>
</evidence>
<dbReference type="InterPro" id="IPR029033">
    <property type="entry name" value="His_PPase_superfam"/>
</dbReference>
<proteinExistence type="predicted"/>
<sequence length="202" mass="24271">MKIYITRHGQTQWNIEDRIQGSQNSNLTEQGKQDALNLGDKLRYTKIDYIYTSPLKRTYNTALLIKRNRDIPIEVYENLKEMNFGVWEGMHSHNVRREYKDEYYKFWNEPHLYKSICGETFEELIKRVKNTLNDIINEKKGENILLVTHAIFIKAIYAIINEYELKDFWNSPYIKNTCLTILEYNEDKYKFILEADTSYIEN</sequence>
<keyword evidence="2" id="KW-0413">Isomerase</keyword>
<dbReference type="InterPro" id="IPR013078">
    <property type="entry name" value="His_Pase_superF_clade-1"/>
</dbReference>
<keyword evidence="1" id="KW-0324">Glycolysis</keyword>
<gene>
    <name evidence="3" type="primary">cobC</name>
    <name evidence="3" type="ORF">ATCC9714_14081</name>
</gene>
<dbReference type="GeneID" id="97537261"/>
<keyword evidence="3" id="KW-0378">Hydrolase</keyword>
<evidence type="ECO:0000256" key="1">
    <source>
        <dbReference type="ARBA" id="ARBA00023152"/>
    </source>
</evidence>
<accession>A0ABM9RNY3</accession>
<dbReference type="InterPro" id="IPR001345">
    <property type="entry name" value="PG/BPGM_mutase_AS"/>
</dbReference>
<evidence type="ECO:0000313" key="3">
    <source>
        <dbReference type="EMBL" id="CEJ73520.1"/>
    </source>
</evidence>
<dbReference type="GO" id="GO:0016787">
    <property type="term" value="F:hydrolase activity"/>
    <property type="evidence" value="ECO:0007669"/>
    <property type="project" value="UniProtKB-KW"/>
</dbReference>
<dbReference type="PANTHER" id="PTHR48100">
    <property type="entry name" value="BROAD-SPECIFICITY PHOSPHATASE YOR283W-RELATED"/>
    <property type="match status" value="1"/>
</dbReference>
<protein>
    <submittedName>
        <fullName evidence="3">Alpha-ribazole-5'-phosphate phosphatase</fullName>
        <ecNumber evidence="3">3.1.3.-</ecNumber>
    </submittedName>
</protein>
<dbReference type="Pfam" id="PF00300">
    <property type="entry name" value="His_Phos_1"/>
    <property type="match status" value="1"/>
</dbReference>
<dbReference type="PANTHER" id="PTHR48100:SF1">
    <property type="entry name" value="HISTIDINE PHOSPHATASE FAMILY PROTEIN-RELATED"/>
    <property type="match status" value="1"/>
</dbReference>
<reference evidence="3 4" key="1">
    <citation type="submission" date="2014-11" db="EMBL/GenBank/DDBJ databases">
        <authorList>
            <person name="Aslett M.A."/>
            <person name="De Silva N."/>
        </authorList>
    </citation>
    <scope>NUCLEOTIDE SEQUENCE [LARGE SCALE GENOMIC DNA]</scope>
    <source>
        <strain evidence="3 4">ATCC9714</strain>
    </source>
</reference>
<dbReference type="PIRSF" id="PIRSF000709">
    <property type="entry name" value="6PFK_2-Ptase"/>
    <property type="match status" value="1"/>
</dbReference>